<evidence type="ECO:0000256" key="11">
    <source>
        <dbReference type="SAM" id="MobiDB-lite"/>
    </source>
</evidence>
<feature type="compositionally biased region" description="Gly residues" evidence="11">
    <location>
        <begin position="509"/>
        <end position="518"/>
    </location>
</feature>
<dbReference type="SUPFAM" id="SSF47384">
    <property type="entry name" value="Homodimeric domain of signal transducing histidine kinase"/>
    <property type="match status" value="1"/>
</dbReference>
<dbReference type="InterPro" id="IPR036097">
    <property type="entry name" value="HisK_dim/P_sf"/>
</dbReference>
<dbReference type="CDD" id="cd00082">
    <property type="entry name" value="HisKA"/>
    <property type="match status" value="1"/>
</dbReference>
<keyword evidence="7" id="KW-0418">Kinase</keyword>
<feature type="domain" description="HAMP" evidence="14">
    <location>
        <begin position="187"/>
        <end position="242"/>
    </location>
</feature>
<dbReference type="InterPro" id="IPR004358">
    <property type="entry name" value="Sig_transdc_His_kin-like_C"/>
</dbReference>
<gene>
    <name evidence="15" type="ORF">SFRA_031730</name>
</gene>
<dbReference type="PROSITE" id="PS50109">
    <property type="entry name" value="HIS_KIN"/>
    <property type="match status" value="1"/>
</dbReference>
<evidence type="ECO:0000259" key="13">
    <source>
        <dbReference type="PROSITE" id="PS50109"/>
    </source>
</evidence>
<evidence type="ECO:0000256" key="1">
    <source>
        <dbReference type="ARBA" id="ARBA00000085"/>
    </source>
</evidence>
<evidence type="ECO:0000256" key="9">
    <source>
        <dbReference type="ARBA" id="ARBA00023012"/>
    </source>
</evidence>
<protein>
    <recommendedName>
        <fullName evidence="3">histidine kinase</fullName>
        <ecNumber evidence="3">2.7.13.3</ecNumber>
    </recommendedName>
</protein>
<dbReference type="SUPFAM" id="SSF158472">
    <property type="entry name" value="HAMP domain-like"/>
    <property type="match status" value="1"/>
</dbReference>
<dbReference type="PRINTS" id="PR00344">
    <property type="entry name" value="BCTRLSENSOR"/>
</dbReference>
<evidence type="ECO:0000256" key="5">
    <source>
        <dbReference type="ARBA" id="ARBA00022679"/>
    </source>
</evidence>
<reference evidence="15 16" key="1">
    <citation type="journal article" date="2014" name="Genome Announc.">
        <title>Draft Genome Sequence of Streptomyces fradiae ATCC 19609, a Strain Highly Sensitive to Antibiotics.</title>
        <authorList>
            <person name="Bekker O.B."/>
            <person name="Klimina K.M."/>
            <person name="Vatlin A.A."/>
            <person name="Zakharevich N.V."/>
            <person name="Kasianov A.S."/>
            <person name="Danilenko V.N."/>
        </authorList>
    </citation>
    <scope>NUCLEOTIDE SEQUENCE [LARGE SCALE GENOMIC DNA]</scope>
    <source>
        <strain evidence="15 16">ATCC 19609</strain>
    </source>
</reference>
<feature type="transmembrane region" description="Helical" evidence="12">
    <location>
        <begin position="163"/>
        <end position="186"/>
    </location>
</feature>
<dbReference type="Pfam" id="PF02518">
    <property type="entry name" value="HATPase_c"/>
    <property type="match status" value="1"/>
</dbReference>
<dbReference type="Gene3D" id="3.30.565.10">
    <property type="entry name" value="Histidine kinase-like ATPase, C-terminal domain"/>
    <property type="match status" value="1"/>
</dbReference>
<evidence type="ECO:0000256" key="7">
    <source>
        <dbReference type="ARBA" id="ARBA00022777"/>
    </source>
</evidence>
<dbReference type="InterPro" id="IPR036890">
    <property type="entry name" value="HATPase_C_sf"/>
</dbReference>
<keyword evidence="10 12" id="KW-0472">Membrane</keyword>
<dbReference type="EMBL" id="JNAD02000024">
    <property type="protein sequence ID" value="RKM90199.1"/>
    <property type="molecule type" value="Genomic_DNA"/>
</dbReference>
<dbReference type="InterPro" id="IPR003594">
    <property type="entry name" value="HATPase_dom"/>
</dbReference>
<dbReference type="GO" id="GO:0005886">
    <property type="term" value="C:plasma membrane"/>
    <property type="evidence" value="ECO:0007669"/>
    <property type="project" value="UniProtKB-SubCell"/>
</dbReference>
<evidence type="ECO:0000313" key="15">
    <source>
        <dbReference type="EMBL" id="RKM90199.1"/>
    </source>
</evidence>
<feature type="domain" description="Histidine kinase" evidence="13">
    <location>
        <begin position="250"/>
        <end position="470"/>
    </location>
</feature>
<dbReference type="SMART" id="SM00388">
    <property type="entry name" value="HisKA"/>
    <property type="match status" value="1"/>
</dbReference>
<dbReference type="InterPro" id="IPR005467">
    <property type="entry name" value="His_kinase_dom"/>
</dbReference>
<evidence type="ECO:0000256" key="3">
    <source>
        <dbReference type="ARBA" id="ARBA00012438"/>
    </source>
</evidence>
<accession>A0A420UTZ0</accession>
<comment type="catalytic activity">
    <reaction evidence="1">
        <text>ATP + protein L-histidine = ADP + protein N-phospho-L-histidine.</text>
        <dbReference type="EC" id="2.7.13.3"/>
    </reaction>
</comment>
<dbReference type="Proteomes" id="UP000028058">
    <property type="component" value="Unassembled WGS sequence"/>
</dbReference>
<dbReference type="PANTHER" id="PTHR45436:SF5">
    <property type="entry name" value="SENSOR HISTIDINE KINASE TRCS"/>
    <property type="match status" value="1"/>
</dbReference>
<keyword evidence="6 12" id="KW-0812">Transmembrane</keyword>
<dbReference type="PANTHER" id="PTHR45436">
    <property type="entry name" value="SENSOR HISTIDINE KINASE YKOH"/>
    <property type="match status" value="1"/>
</dbReference>
<name>A0A420UTZ0_9ACTN</name>
<evidence type="ECO:0000256" key="2">
    <source>
        <dbReference type="ARBA" id="ARBA00004236"/>
    </source>
</evidence>
<keyword evidence="16" id="KW-1185">Reference proteome</keyword>
<evidence type="ECO:0000256" key="8">
    <source>
        <dbReference type="ARBA" id="ARBA00022989"/>
    </source>
</evidence>
<evidence type="ECO:0000256" key="4">
    <source>
        <dbReference type="ARBA" id="ARBA00022553"/>
    </source>
</evidence>
<dbReference type="Pfam" id="PF00672">
    <property type="entry name" value="HAMP"/>
    <property type="match status" value="1"/>
</dbReference>
<feature type="region of interest" description="Disordered" evidence="11">
    <location>
        <begin position="471"/>
        <end position="518"/>
    </location>
</feature>
<dbReference type="InterPro" id="IPR050428">
    <property type="entry name" value="TCS_sensor_his_kinase"/>
</dbReference>
<dbReference type="CDD" id="cd06225">
    <property type="entry name" value="HAMP"/>
    <property type="match status" value="1"/>
</dbReference>
<dbReference type="SMART" id="SM00387">
    <property type="entry name" value="HATPase_c"/>
    <property type="match status" value="1"/>
</dbReference>
<dbReference type="InterPro" id="IPR003660">
    <property type="entry name" value="HAMP_dom"/>
</dbReference>
<dbReference type="InterPro" id="IPR003661">
    <property type="entry name" value="HisK_dim/P_dom"/>
</dbReference>
<keyword evidence="8 12" id="KW-1133">Transmembrane helix</keyword>
<evidence type="ECO:0000313" key="16">
    <source>
        <dbReference type="Proteomes" id="UP000028058"/>
    </source>
</evidence>
<dbReference type="Gene3D" id="1.10.287.130">
    <property type="match status" value="1"/>
</dbReference>
<evidence type="ECO:0000259" key="14">
    <source>
        <dbReference type="PROSITE" id="PS50885"/>
    </source>
</evidence>
<comment type="caution">
    <text evidence="15">The sequence shown here is derived from an EMBL/GenBank/DDBJ whole genome shotgun (WGS) entry which is preliminary data.</text>
</comment>
<organism evidence="15 16">
    <name type="scientific">Streptomyces xinghaiensis</name>
    <dbReference type="NCBI Taxonomy" id="1038928"/>
    <lineage>
        <taxon>Bacteria</taxon>
        <taxon>Bacillati</taxon>
        <taxon>Actinomycetota</taxon>
        <taxon>Actinomycetes</taxon>
        <taxon>Kitasatosporales</taxon>
        <taxon>Streptomycetaceae</taxon>
        <taxon>Streptomyces</taxon>
    </lineage>
</organism>
<dbReference type="AlphaFoldDB" id="A0A420UTZ0"/>
<dbReference type="EC" id="2.7.13.3" evidence="3"/>
<evidence type="ECO:0000256" key="10">
    <source>
        <dbReference type="ARBA" id="ARBA00023136"/>
    </source>
</evidence>
<evidence type="ECO:0000256" key="6">
    <source>
        <dbReference type="ARBA" id="ARBA00022692"/>
    </source>
</evidence>
<dbReference type="Pfam" id="PF00512">
    <property type="entry name" value="HisKA"/>
    <property type="match status" value="1"/>
</dbReference>
<dbReference type="RefSeq" id="WP_050363900.1">
    <property type="nucleotide sequence ID" value="NZ_CP134822.1"/>
</dbReference>
<dbReference type="Gene3D" id="3.30.450.20">
    <property type="entry name" value="PAS domain"/>
    <property type="match status" value="1"/>
</dbReference>
<keyword evidence="4" id="KW-0597">Phosphoprotein</keyword>
<keyword evidence="9" id="KW-0902">Two-component regulatory system</keyword>
<dbReference type="PROSITE" id="PS50885">
    <property type="entry name" value="HAMP"/>
    <property type="match status" value="1"/>
</dbReference>
<comment type="subcellular location">
    <subcellularLocation>
        <location evidence="2">Cell membrane</location>
    </subcellularLocation>
</comment>
<evidence type="ECO:0000256" key="12">
    <source>
        <dbReference type="SAM" id="Phobius"/>
    </source>
</evidence>
<feature type="compositionally biased region" description="Basic and acidic residues" evidence="11">
    <location>
        <begin position="484"/>
        <end position="495"/>
    </location>
</feature>
<keyword evidence="5" id="KW-0808">Transferase</keyword>
<dbReference type="SMART" id="SM00304">
    <property type="entry name" value="HAMP"/>
    <property type="match status" value="1"/>
</dbReference>
<sequence length="518" mass="54429">MTRRLLLSYLTLVMLVLLALEIPLGVIYGRAAKERVTAAAEEEADSLAAFAALALRGDQPGPLRRRVAECARRIGGEVFVFDADGRLLVSSRPIPPGEVREMAATSQIRTALRGRSAVDVRTGTAGGVAVLSAAAPIEAGHSLYGAVRVTVPTDAVHQRVHRVWLTLAVVGLAVLAAVAVVAFVLARWASRPILELERATGRLADGTLSARATLATASGPPEVRRLAAAFNQTAARLEHLMASQRAFAGEASHQLKTPLAALRLRLDNLEPDVAHSARSSLEAAMTETDRLARMVEGLLSMARLEEHATVREPVDLDAVTAERVRVWAPVFEARGSRLAFLGDPVGRVLAVPGAVEQILDNLLSNALRVSPPGTTVCLDRWRPLSSRRARGEGRTAWVELHVIDEGPGMDAEQRERAFDRFWRAPGAASGGTGLGLALVERLAVASGGRVSLEEAAGGGLTAVVRLRAVTDGRADGGGSRGRGRGGEGGEGKEEEAGSGGTGASPYPGPGGGARSFVR</sequence>
<proteinExistence type="predicted"/>
<dbReference type="OrthoDB" id="9786919at2"/>
<dbReference type="GO" id="GO:0000155">
    <property type="term" value="F:phosphorelay sensor kinase activity"/>
    <property type="evidence" value="ECO:0007669"/>
    <property type="project" value="InterPro"/>
</dbReference>
<dbReference type="SUPFAM" id="SSF55874">
    <property type="entry name" value="ATPase domain of HSP90 chaperone/DNA topoisomerase II/histidine kinase"/>
    <property type="match status" value="1"/>
</dbReference>